<evidence type="ECO:0000313" key="3">
    <source>
        <dbReference type="Proteomes" id="UP000635477"/>
    </source>
</evidence>
<name>A0A8H4UNZ6_9HYPO</name>
<feature type="region of interest" description="Disordered" evidence="1">
    <location>
        <begin position="1"/>
        <end position="24"/>
    </location>
</feature>
<organism evidence="2 3">
    <name type="scientific">Fusarium zealandicum</name>
    <dbReference type="NCBI Taxonomy" id="1053134"/>
    <lineage>
        <taxon>Eukaryota</taxon>
        <taxon>Fungi</taxon>
        <taxon>Dikarya</taxon>
        <taxon>Ascomycota</taxon>
        <taxon>Pezizomycotina</taxon>
        <taxon>Sordariomycetes</taxon>
        <taxon>Hypocreomycetidae</taxon>
        <taxon>Hypocreales</taxon>
        <taxon>Nectriaceae</taxon>
        <taxon>Fusarium</taxon>
        <taxon>Fusarium staphyleae species complex</taxon>
    </lineage>
</organism>
<protein>
    <submittedName>
        <fullName evidence="2">Uncharacterized protein</fullName>
    </submittedName>
</protein>
<gene>
    <name evidence="2" type="ORF">FZEAL_3333</name>
</gene>
<accession>A0A8H4UNZ6</accession>
<reference evidence="2" key="1">
    <citation type="journal article" date="2020" name="BMC Genomics">
        <title>Correction to: Identification and distribution of gene clusters required for synthesis of sphingolipid metabolism inhibitors in diverse species of the filamentous fungus Fusarium.</title>
        <authorList>
            <person name="Kim H.S."/>
            <person name="Lohmar J.M."/>
            <person name="Busman M."/>
            <person name="Brown D.W."/>
            <person name="Naumann T.A."/>
            <person name="Divon H.H."/>
            <person name="Lysoe E."/>
            <person name="Uhlig S."/>
            <person name="Proctor R.H."/>
        </authorList>
    </citation>
    <scope>NUCLEOTIDE SEQUENCE</scope>
    <source>
        <strain evidence="2">NRRL 22465</strain>
    </source>
</reference>
<sequence>MSDRPDTGNVASGPQVAPAEHGLDWPGTMTIEQAATRYAWQCIIRALNKNGSDMGLGEFSEIMLLHAPDPAAGKPDLNLDCLKLAVDLGYICCDPDNDKHVCDTLCHEVTGVAAYQYNCFGVRGVVLDRVIVSSPDDESWRAFDPDADGDVFRRNEDWPFRYAVHLGPMLSKYIPKYNEQVALWLAARAQRDILTDKRTLIPLDGFGDEFLSPENLLQPILDNLEVDREDLVGHLGGGFV</sequence>
<evidence type="ECO:0000256" key="1">
    <source>
        <dbReference type="SAM" id="MobiDB-lite"/>
    </source>
</evidence>
<reference evidence="2" key="2">
    <citation type="submission" date="2020-05" db="EMBL/GenBank/DDBJ databases">
        <authorList>
            <person name="Kim H.-S."/>
            <person name="Proctor R.H."/>
            <person name="Brown D.W."/>
        </authorList>
    </citation>
    <scope>NUCLEOTIDE SEQUENCE</scope>
    <source>
        <strain evidence="2">NRRL 22465</strain>
    </source>
</reference>
<dbReference type="AlphaFoldDB" id="A0A8H4UNZ6"/>
<comment type="caution">
    <text evidence="2">The sequence shown here is derived from an EMBL/GenBank/DDBJ whole genome shotgun (WGS) entry which is preliminary data.</text>
</comment>
<keyword evidence="3" id="KW-1185">Reference proteome</keyword>
<evidence type="ECO:0000313" key="2">
    <source>
        <dbReference type="EMBL" id="KAF4980718.1"/>
    </source>
</evidence>
<proteinExistence type="predicted"/>
<dbReference type="Proteomes" id="UP000635477">
    <property type="component" value="Unassembled WGS sequence"/>
</dbReference>
<dbReference type="EMBL" id="JABEYC010000212">
    <property type="protein sequence ID" value="KAF4980718.1"/>
    <property type="molecule type" value="Genomic_DNA"/>
</dbReference>